<dbReference type="RefSeq" id="WP_102138788.1">
    <property type="nucleotide sequence ID" value="NZ_CP031123.2"/>
</dbReference>
<dbReference type="InterPro" id="IPR001041">
    <property type="entry name" value="2Fe-2S_ferredoxin-type"/>
</dbReference>
<dbReference type="SUPFAM" id="SSF54292">
    <property type="entry name" value="2Fe-2S ferredoxin-like"/>
    <property type="match status" value="1"/>
</dbReference>
<evidence type="ECO:0000313" key="3">
    <source>
        <dbReference type="EMBL" id="MDT0131949.1"/>
    </source>
</evidence>
<dbReference type="EMBL" id="JANAVW010000001">
    <property type="protein sequence ID" value="MDT0131949.1"/>
    <property type="molecule type" value="Genomic_DNA"/>
</dbReference>
<dbReference type="Proteomes" id="UP001252207">
    <property type="component" value="Unassembled WGS sequence"/>
</dbReference>
<dbReference type="SUPFAM" id="SSF63380">
    <property type="entry name" value="Riboflavin synthase domain-like"/>
    <property type="match status" value="1"/>
</dbReference>
<dbReference type="InterPro" id="IPR017938">
    <property type="entry name" value="Riboflavin_synthase-like_b-brl"/>
</dbReference>
<dbReference type="Gene3D" id="3.40.50.80">
    <property type="entry name" value="Nucleotide-binding domain of ferredoxin-NADP reductase (FNR) module"/>
    <property type="match status" value="1"/>
</dbReference>
<dbReference type="CDD" id="cd00322">
    <property type="entry name" value="FNR_like"/>
    <property type="match status" value="1"/>
</dbReference>
<dbReference type="CDD" id="cd00207">
    <property type="entry name" value="fer2"/>
    <property type="match status" value="1"/>
</dbReference>
<dbReference type="PROSITE" id="PS00197">
    <property type="entry name" value="2FE2S_FER_1"/>
    <property type="match status" value="1"/>
</dbReference>
<name>A0ABU2IUB1_9GAMM</name>
<dbReference type="InterPro" id="IPR036010">
    <property type="entry name" value="2Fe-2S_ferredoxin-like_sf"/>
</dbReference>
<gene>
    <name evidence="3" type="ORF">NLX89_01115</name>
</gene>
<dbReference type="PROSITE" id="PS51085">
    <property type="entry name" value="2FE2S_FER_2"/>
    <property type="match status" value="1"/>
</dbReference>
<dbReference type="Pfam" id="PF00111">
    <property type="entry name" value="Fer2"/>
    <property type="match status" value="1"/>
</dbReference>
<dbReference type="InterPro" id="IPR012675">
    <property type="entry name" value="Beta-grasp_dom_sf"/>
</dbReference>
<dbReference type="PANTHER" id="PTHR47354:SF5">
    <property type="entry name" value="PROTEIN RFBI"/>
    <property type="match status" value="1"/>
</dbReference>
<protein>
    <submittedName>
        <fullName evidence="3">2Fe-2S iron-sulfur cluster-binding protein</fullName>
    </submittedName>
</protein>
<keyword evidence="1" id="KW-0560">Oxidoreductase</keyword>
<keyword evidence="4" id="KW-1185">Reference proteome</keyword>
<dbReference type="Pfam" id="PF08030">
    <property type="entry name" value="NAD_binding_6"/>
    <property type="match status" value="1"/>
</dbReference>
<accession>A0ABU2IUB1</accession>
<proteinExistence type="predicted"/>
<dbReference type="InterPro" id="IPR006058">
    <property type="entry name" value="2Fe2S_fd_BS"/>
</dbReference>
<dbReference type="SUPFAM" id="SSF52343">
    <property type="entry name" value="Ferredoxin reductase-like, C-terminal NADP-linked domain"/>
    <property type="match status" value="1"/>
</dbReference>
<comment type="caution">
    <text evidence="3">The sequence shown here is derived from an EMBL/GenBank/DDBJ whole genome shotgun (WGS) entry which is preliminary data.</text>
</comment>
<dbReference type="GeneID" id="89488293"/>
<dbReference type="InterPro" id="IPR039261">
    <property type="entry name" value="FNR_nucleotide-bd"/>
</dbReference>
<feature type="domain" description="2Fe-2S ferredoxin-type" evidence="2">
    <location>
        <begin position="254"/>
        <end position="341"/>
    </location>
</feature>
<dbReference type="InterPro" id="IPR050415">
    <property type="entry name" value="MRET"/>
</dbReference>
<organism evidence="3 4">
    <name type="scientific">Providencia huaxiensis</name>
    <dbReference type="NCBI Taxonomy" id="2027290"/>
    <lineage>
        <taxon>Bacteria</taxon>
        <taxon>Pseudomonadati</taxon>
        <taxon>Pseudomonadota</taxon>
        <taxon>Gammaproteobacteria</taxon>
        <taxon>Enterobacterales</taxon>
        <taxon>Morganellaceae</taxon>
        <taxon>Providencia</taxon>
    </lineage>
</organism>
<sequence length="341" mass="38879">MKLTLVESHMLTDKIRMFLLKPTLDSDILTDAVPGKHFNFQFIGRDKRLKQRSYTLVSQDINNHYKFIIENRGCDSESSTIWKLLLDNVGISIFGIGGEITFDTIKNSRNVLLLAGGIGITLPISLIYECAKYYSHIMSGKNIQLVISYPSLRDIPYLNELLDFHMKYQWFTLCVNITRSKLRKTSDIINMGRIDLATEKTNGIPDTVVICGSRMFTESMIKGVRCNFPQASIFTEFFGSTQVQLTNSEELNKDKSIVRVKDFDTPLLIDNNRTVLDNLLQNNIPIRYICYSGICGSCKYRLIRGSVLNHPDFCLTEKEKAENIHLACCSFPKTDIDIELV</sequence>
<evidence type="ECO:0000259" key="2">
    <source>
        <dbReference type="PROSITE" id="PS51085"/>
    </source>
</evidence>
<evidence type="ECO:0000256" key="1">
    <source>
        <dbReference type="ARBA" id="ARBA00023002"/>
    </source>
</evidence>
<dbReference type="Gene3D" id="3.10.20.30">
    <property type="match status" value="1"/>
</dbReference>
<dbReference type="InterPro" id="IPR013121">
    <property type="entry name" value="Fe_red_NAD-bd_6"/>
</dbReference>
<evidence type="ECO:0000313" key="4">
    <source>
        <dbReference type="Proteomes" id="UP001252207"/>
    </source>
</evidence>
<reference evidence="3 4" key="1">
    <citation type="submission" date="2022-06" db="EMBL/GenBank/DDBJ databases">
        <title>Chromosome and plasmid sequencings of Enterobacteriales species co-exiting double carbapenemases.</title>
        <authorList>
            <person name="Fu Y."/>
        </authorList>
    </citation>
    <scope>NUCLEOTIDE SEQUENCE [LARGE SCALE GENOMIC DNA]</scope>
    <source>
        <strain evidence="3 4">21030615019</strain>
    </source>
</reference>
<dbReference type="PANTHER" id="PTHR47354">
    <property type="entry name" value="NADH OXIDOREDUCTASE HCR"/>
    <property type="match status" value="1"/>
</dbReference>